<reference evidence="1 2" key="1">
    <citation type="submission" date="2019-04" db="EMBL/GenBank/DDBJ databases">
        <authorList>
            <person name="Feng G."/>
            <person name="Zhang J."/>
            <person name="Zhu H."/>
        </authorList>
    </citation>
    <scope>NUCLEOTIDE SEQUENCE [LARGE SCALE GENOMIC DNA]</scope>
    <source>
        <strain evidence="1 2">92R-1</strain>
    </source>
</reference>
<evidence type="ECO:0000313" key="1">
    <source>
        <dbReference type="EMBL" id="TGE05589.1"/>
    </source>
</evidence>
<name>A0A4Z0P391_9BACT</name>
<protein>
    <submittedName>
        <fullName evidence="1">Uncharacterized protein</fullName>
    </submittedName>
</protein>
<gene>
    <name evidence="1" type="ORF">EU556_20015</name>
</gene>
<dbReference type="RefSeq" id="WP_135435902.1">
    <property type="nucleotide sequence ID" value="NZ_SRLA01000004.1"/>
</dbReference>
<comment type="caution">
    <text evidence="1">The sequence shown here is derived from an EMBL/GenBank/DDBJ whole genome shotgun (WGS) entry which is preliminary data.</text>
</comment>
<dbReference type="AlphaFoldDB" id="A0A4Z0P391"/>
<dbReference type="Proteomes" id="UP000298337">
    <property type="component" value="Unassembled WGS sequence"/>
</dbReference>
<sequence>MPHIKTIADLIQVAKSDNLQTLLIDVAKLLATAVHVKESEEIPEQMKAEVLKGFSEFNWIDDGKNDVTLSSHDSNMRVVIKDRTPLS</sequence>
<proteinExistence type="predicted"/>
<evidence type="ECO:0000313" key="2">
    <source>
        <dbReference type="Proteomes" id="UP000298337"/>
    </source>
</evidence>
<organism evidence="1 2">
    <name type="scientific">Hymenobacter fodinae</name>
    <dbReference type="NCBI Taxonomy" id="2510796"/>
    <lineage>
        <taxon>Bacteria</taxon>
        <taxon>Pseudomonadati</taxon>
        <taxon>Bacteroidota</taxon>
        <taxon>Cytophagia</taxon>
        <taxon>Cytophagales</taxon>
        <taxon>Hymenobacteraceae</taxon>
        <taxon>Hymenobacter</taxon>
    </lineage>
</organism>
<keyword evidence="2" id="KW-1185">Reference proteome</keyword>
<dbReference type="EMBL" id="SRLA01000004">
    <property type="protein sequence ID" value="TGE05589.1"/>
    <property type="molecule type" value="Genomic_DNA"/>
</dbReference>
<accession>A0A4Z0P391</accession>